<name>A0A940PP48_9MICO</name>
<evidence type="ECO:0000313" key="1">
    <source>
        <dbReference type="EMBL" id="MBP1326753.1"/>
    </source>
</evidence>
<reference evidence="1" key="1">
    <citation type="submission" date="2021-02" db="EMBL/GenBank/DDBJ databases">
        <title>Sequencing the genomes of 1000 actinobacteria strains.</title>
        <authorList>
            <person name="Klenk H.-P."/>
        </authorList>
    </citation>
    <scope>NUCLEOTIDE SEQUENCE</scope>
    <source>
        <strain evidence="1">DSM 22850</strain>
    </source>
</reference>
<proteinExistence type="predicted"/>
<dbReference type="Proteomes" id="UP000675163">
    <property type="component" value="Unassembled WGS sequence"/>
</dbReference>
<keyword evidence="1" id="KW-0378">Hydrolase</keyword>
<accession>A0A940PP48</accession>
<dbReference type="RefSeq" id="WP_280909355.1">
    <property type="nucleotide sequence ID" value="NZ_JAFIDA010000001.1"/>
</dbReference>
<gene>
    <name evidence="1" type="ORF">JOF28_001985</name>
</gene>
<protein>
    <submittedName>
        <fullName evidence="1">Flap endonuclease-1-like 5' DNA nuclease</fullName>
    </submittedName>
</protein>
<sequence length="40" mass="4617">MTFLLWPATHRSEQELLALHGIGPKAIRILRESGVQFRED</sequence>
<dbReference type="EMBL" id="JAFIDA010000001">
    <property type="protein sequence ID" value="MBP1326753.1"/>
    <property type="molecule type" value="Genomic_DNA"/>
</dbReference>
<dbReference type="AlphaFoldDB" id="A0A940PP48"/>
<comment type="caution">
    <text evidence="1">The sequence shown here is derived from an EMBL/GenBank/DDBJ whole genome shotgun (WGS) entry which is preliminary data.</text>
</comment>
<keyword evidence="1" id="KW-0255">Endonuclease</keyword>
<organism evidence="1 2">
    <name type="scientific">Leucobacter exalbidus</name>
    <dbReference type="NCBI Taxonomy" id="662960"/>
    <lineage>
        <taxon>Bacteria</taxon>
        <taxon>Bacillati</taxon>
        <taxon>Actinomycetota</taxon>
        <taxon>Actinomycetes</taxon>
        <taxon>Micrococcales</taxon>
        <taxon>Microbacteriaceae</taxon>
        <taxon>Leucobacter</taxon>
    </lineage>
</organism>
<keyword evidence="2" id="KW-1185">Reference proteome</keyword>
<evidence type="ECO:0000313" key="2">
    <source>
        <dbReference type="Proteomes" id="UP000675163"/>
    </source>
</evidence>
<dbReference type="GO" id="GO:0004519">
    <property type="term" value="F:endonuclease activity"/>
    <property type="evidence" value="ECO:0007669"/>
    <property type="project" value="UniProtKB-KW"/>
</dbReference>
<keyword evidence="1" id="KW-0540">Nuclease</keyword>